<sequence>MTIQDIIDNLSNAKLTVTSIDSYTRFKGIIPEARPYGFDHVIARRIMELNLVTESGIEIHFVACVQALPDFIPFIDLTNSLIDDMLRDVNELSYVPVGTSMVELNEDNIIRFEIPEALQNDADLQFILYDGEHPEIDLQETMVSNILREISKNPDMMKIITNSVHDALGMSL</sequence>
<dbReference type="AlphaFoldDB" id="A0A2D2LXR6"/>
<evidence type="ECO:0000313" key="1">
    <source>
        <dbReference type="EMBL" id="ATR79776.1"/>
    </source>
</evidence>
<keyword evidence="1" id="KW-0614">Plasmid</keyword>
<proteinExistence type="predicted"/>
<geneLocation type="plasmid" evidence="2">
    <name>pnp7-1</name>
</geneLocation>
<name>A0A2D2LXR6_FAUOS</name>
<dbReference type="EMBL" id="CP024444">
    <property type="protein sequence ID" value="ATR79776.1"/>
    <property type="molecule type" value="Genomic_DNA"/>
</dbReference>
<protein>
    <submittedName>
        <fullName evidence="1">Uncharacterized protein</fullName>
    </submittedName>
</protein>
<gene>
    <name evidence="1" type="ORF">NP7_10455</name>
</gene>
<accession>A0A2D2LXR6</accession>
<reference evidence="2" key="1">
    <citation type="submission" date="2017-10" db="EMBL/GenBank/DDBJ databases">
        <title>Complete genome sequence of Moraxella osloensis NP7 isolated from human skin.</title>
        <authorList>
            <person name="Lee K."/>
            <person name="Lim J.Y."/>
            <person name="Hwang I."/>
        </authorList>
    </citation>
    <scope>NUCLEOTIDE SEQUENCE [LARGE SCALE GENOMIC DNA]</scope>
    <source>
        <strain evidence="2">NP7</strain>
        <plasmid evidence="2">pnp7-1</plasmid>
    </source>
</reference>
<dbReference type="RefSeq" id="WP_100271119.1">
    <property type="nucleotide sequence ID" value="NZ_CP024444.1"/>
</dbReference>
<evidence type="ECO:0000313" key="2">
    <source>
        <dbReference type="Proteomes" id="UP000229340"/>
    </source>
</evidence>
<dbReference type="Proteomes" id="UP000229340">
    <property type="component" value="Plasmid pNP7-1"/>
</dbReference>
<organism evidence="1 2">
    <name type="scientific">Faucicola osloensis</name>
    <name type="common">Moraxella osloensis</name>
    <dbReference type="NCBI Taxonomy" id="34062"/>
    <lineage>
        <taxon>Bacteria</taxon>
        <taxon>Pseudomonadati</taxon>
        <taxon>Pseudomonadota</taxon>
        <taxon>Gammaproteobacteria</taxon>
        <taxon>Moraxellales</taxon>
        <taxon>Moraxellaceae</taxon>
        <taxon>Faucicola</taxon>
    </lineage>
</organism>